<organism evidence="11 12">
    <name type="scientific">Mesorhabditis belari</name>
    <dbReference type="NCBI Taxonomy" id="2138241"/>
    <lineage>
        <taxon>Eukaryota</taxon>
        <taxon>Metazoa</taxon>
        <taxon>Ecdysozoa</taxon>
        <taxon>Nematoda</taxon>
        <taxon>Chromadorea</taxon>
        <taxon>Rhabditida</taxon>
        <taxon>Rhabditina</taxon>
        <taxon>Rhabditomorpha</taxon>
        <taxon>Rhabditoidea</taxon>
        <taxon>Rhabditidae</taxon>
        <taxon>Mesorhabditinae</taxon>
        <taxon>Mesorhabditis</taxon>
    </lineage>
</organism>
<evidence type="ECO:0000256" key="5">
    <source>
        <dbReference type="ARBA" id="ARBA00022737"/>
    </source>
</evidence>
<dbReference type="GO" id="GO:0008270">
    <property type="term" value="F:zinc ion binding"/>
    <property type="evidence" value="ECO:0007669"/>
    <property type="project" value="UniProtKB-KW"/>
</dbReference>
<dbReference type="PANTHER" id="PTHR14738">
    <property type="entry name" value="ZINC FINGER CCCH DOMAIN-CONTAINING PROTEIN 14"/>
    <property type="match status" value="1"/>
</dbReference>
<accession>A0AAF3J724</accession>
<comment type="similarity">
    <text evidence="2">Belongs to the ZC3H14 family.</text>
</comment>
<evidence type="ECO:0000256" key="4">
    <source>
        <dbReference type="ARBA" id="ARBA00022723"/>
    </source>
</evidence>
<feature type="compositionally biased region" description="Basic residues" evidence="9">
    <location>
        <begin position="191"/>
        <end position="201"/>
    </location>
</feature>
<feature type="compositionally biased region" description="Basic and acidic residues" evidence="9">
    <location>
        <begin position="356"/>
        <end position="371"/>
    </location>
</feature>
<dbReference type="InterPro" id="IPR002483">
    <property type="entry name" value="PWI_dom"/>
</dbReference>
<dbReference type="GO" id="GO:0005737">
    <property type="term" value="C:cytoplasm"/>
    <property type="evidence" value="ECO:0007669"/>
    <property type="project" value="TreeGrafter"/>
</dbReference>
<dbReference type="Pfam" id="PF14608">
    <property type="entry name" value="zf-CCCH_2"/>
    <property type="match status" value="5"/>
</dbReference>
<name>A0AAF3J724_9BILA</name>
<evidence type="ECO:0000313" key="12">
    <source>
        <dbReference type="WBParaSite" id="MBELARI_LOCUS20238.1"/>
    </source>
</evidence>
<dbReference type="InterPro" id="IPR043094">
    <property type="entry name" value="Nab2/ZC3H14_N_sf"/>
</dbReference>
<dbReference type="FunFam" id="4.10.1000.40:FF:000006">
    <property type="entry name" value="Zinc finger CCCH domain-containing protein 14"/>
    <property type="match status" value="1"/>
</dbReference>
<keyword evidence="7" id="KW-0862">Zinc</keyword>
<protein>
    <recommendedName>
        <fullName evidence="3">Zinc finger CCCH domain-containing protein 14</fullName>
    </recommendedName>
</protein>
<keyword evidence="8" id="KW-0539">Nucleus</keyword>
<dbReference type="Pfam" id="PF01480">
    <property type="entry name" value="PWI"/>
    <property type="match status" value="1"/>
</dbReference>
<evidence type="ECO:0000256" key="9">
    <source>
        <dbReference type="SAM" id="MobiDB-lite"/>
    </source>
</evidence>
<keyword evidence="5" id="KW-0677">Repeat</keyword>
<keyword evidence="11" id="KW-1185">Reference proteome</keyword>
<sequence>MSTTDIQKKLKAAIARRLKELDVYVEDELPDYVMVMVANKKEKKAMRSDLSLFLGANTDTFVDWLFDVMAKLHSASGKTETKPVAQKTRDPSPSRDKEKLKEKERKAKEESERAEREKERKERERRHKEEQEKAERKAKKEREEKLEEERKRNKEKELRRLEKEKEEREKEKERERQRQQREAEERSRHEERHHKHHRNRRDRSNTWSDDEDGVRPRYRVASVVEKLDTEHPMPTVSSRIVVKRKPQPVNDTKSARGATSILQRAVAAANQSANNRSNQASTSKRPCIANRVDYGSRSESEPRTDDDEQNDDEAMLMAAVGAAQSKAVSSTNGPTKFIITMKQSQHPRNVQKRHIKQEDEKKDVAMEPTKDKRPRHMRISAPDETYVPPPRYVEKKKALVALNFSPVKPLAQSSPKKEKLHLPVEWNGKIKLDAESSDDDEAQIDAVLASTRRVIPSARGDGDGDGEQSDEELPPTVLLSRGRPKNDKVQETKGEIMGNSYSGNYSPVQTPTEAIYVPTPIQKGPSPEGSSPILMDSMMQYTTGTSTQNHVNKANGKCKYWPNCTRGFSCGFVHPSKACSAFPNCTFGSSCLYIHPVCRFNAQCKNTSCSFTHSETGTFPAAVLALSSQPSYNRPSAIVRPMMKTMSTYNATNPYQENSQDYTADLAVAPKVPTVPCIYGAGCRNSQCTFKHPPACKFGYSCYNASCAFYHGPAQQSTAASAVPIQAHRQSGSRTQYTWKAN</sequence>
<proteinExistence type="inferred from homology"/>
<evidence type="ECO:0000256" key="1">
    <source>
        <dbReference type="ARBA" id="ARBA00004123"/>
    </source>
</evidence>
<feature type="region of interest" description="Disordered" evidence="9">
    <location>
        <begin position="344"/>
        <end position="375"/>
    </location>
</feature>
<keyword evidence="6" id="KW-0863">Zinc-finger</keyword>
<feature type="compositionally biased region" description="Basic and acidic residues" evidence="9">
    <location>
        <begin position="294"/>
        <end position="303"/>
    </location>
</feature>
<evidence type="ECO:0000256" key="7">
    <source>
        <dbReference type="ARBA" id="ARBA00022833"/>
    </source>
</evidence>
<evidence type="ECO:0000256" key="3">
    <source>
        <dbReference type="ARBA" id="ARBA00015071"/>
    </source>
</evidence>
<reference evidence="12" key="1">
    <citation type="submission" date="2024-02" db="UniProtKB">
        <authorList>
            <consortium name="WormBaseParasite"/>
        </authorList>
    </citation>
    <scope>IDENTIFICATION</scope>
</reference>
<feature type="compositionally biased region" description="Basic and acidic residues" evidence="9">
    <location>
        <begin position="87"/>
        <end position="190"/>
    </location>
</feature>
<dbReference type="Proteomes" id="UP000887575">
    <property type="component" value="Unassembled WGS sequence"/>
</dbReference>
<evidence type="ECO:0000259" key="10">
    <source>
        <dbReference type="Pfam" id="PF01480"/>
    </source>
</evidence>
<feature type="region of interest" description="Disordered" evidence="9">
    <location>
        <begin position="453"/>
        <end position="488"/>
    </location>
</feature>
<evidence type="ECO:0000256" key="2">
    <source>
        <dbReference type="ARBA" id="ARBA00008423"/>
    </source>
</evidence>
<dbReference type="Gene3D" id="4.10.1000.30">
    <property type="match status" value="1"/>
</dbReference>
<feature type="domain" description="PWI" evidence="10">
    <location>
        <begin position="9"/>
        <end position="71"/>
    </location>
</feature>
<dbReference type="WBParaSite" id="MBELARI_LOCUS20238.1">
    <property type="protein sequence ID" value="MBELARI_LOCUS20238.1"/>
    <property type="gene ID" value="MBELARI_LOCUS20238"/>
</dbReference>
<feature type="region of interest" description="Disordered" evidence="9">
    <location>
        <begin position="75"/>
        <end position="310"/>
    </location>
</feature>
<comment type="subcellular location">
    <subcellularLocation>
        <location evidence="1">Nucleus</location>
    </subcellularLocation>
</comment>
<dbReference type="PANTHER" id="PTHR14738:SF29">
    <property type="entry name" value="ZINC FINGER CCCH DOMAIN-CONTAINING PROTEIN 14"/>
    <property type="match status" value="1"/>
</dbReference>
<dbReference type="GO" id="GO:0008143">
    <property type="term" value="F:poly(A) binding"/>
    <property type="evidence" value="ECO:0007669"/>
    <property type="project" value="InterPro"/>
</dbReference>
<dbReference type="AlphaFoldDB" id="A0AAF3J724"/>
<dbReference type="Gene3D" id="4.10.1000.40">
    <property type="match status" value="1"/>
</dbReference>
<evidence type="ECO:0000313" key="11">
    <source>
        <dbReference type="Proteomes" id="UP000887575"/>
    </source>
</evidence>
<evidence type="ECO:0000256" key="6">
    <source>
        <dbReference type="ARBA" id="ARBA00022771"/>
    </source>
</evidence>
<keyword evidence="4" id="KW-0479">Metal-binding</keyword>
<dbReference type="GO" id="GO:0005634">
    <property type="term" value="C:nucleus"/>
    <property type="evidence" value="ECO:0007669"/>
    <property type="project" value="UniProtKB-SubCell"/>
</dbReference>
<evidence type="ECO:0000256" key="8">
    <source>
        <dbReference type="ARBA" id="ARBA00023242"/>
    </source>
</evidence>
<dbReference type="Gene3D" id="1.10.340.40">
    <property type="entry name" value="Nuclear abundant poly(A) RNA-bind protein 2, N-terminal domain"/>
    <property type="match status" value="1"/>
</dbReference>
<dbReference type="GO" id="GO:0043488">
    <property type="term" value="P:regulation of mRNA stability"/>
    <property type="evidence" value="ECO:0007669"/>
    <property type="project" value="InterPro"/>
</dbReference>
<feature type="compositionally biased region" description="Acidic residues" evidence="9">
    <location>
        <begin position="463"/>
        <end position="473"/>
    </location>
</feature>
<feature type="compositionally biased region" description="Low complexity" evidence="9">
    <location>
        <begin position="263"/>
        <end position="281"/>
    </location>
</feature>
<dbReference type="InterPro" id="IPR040366">
    <property type="entry name" value="Nab2/ZC3H14"/>
</dbReference>